<dbReference type="AlphaFoldDB" id="A0A0A9H259"/>
<organism evidence="1">
    <name type="scientific">Arundo donax</name>
    <name type="common">Giant reed</name>
    <name type="synonym">Donax arundinaceus</name>
    <dbReference type="NCBI Taxonomy" id="35708"/>
    <lineage>
        <taxon>Eukaryota</taxon>
        <taxon>Viridiplantae</taxon>
        <taxon>Streptophyta</taxon>
        <taxon>Embryophyta</taxon>
        <taxon>Tracheophyta</taxon>
        <taxon>Spermatophyta</taxon>
        <taxon>Magnoliopsida</taxon>
        <taxon>Liliopsida</taxon>
        <taxon>Poales</taxon>
        <taxon>Poaceae</taxon>
        <taxon>PACMAD clade</taxon>
        <taxon>Arundinoideae</taxon>
        <taxon>Arundineae</taxon>
        <taxon>Arundo</taxon>
    </lineage>
</organism>
<dbReference type="EMBL" id="GBRH01168012">
    <property type="protein sequence ID" value="JAE29884.1"/>
    <property type="molecule type" value="Transcribed_RNA"/>
</dbReference>
<evidence type="ECO:0000313" key="1">
    <source>
        <dbReference type="EMBL" id="JAE29884.1"/>
    </source>
</evidence>
<reference evidence="1" key="1">
    <citation type="submission" date="2014-09" db="EMBL/GenBank/DDBJ databases">
        <authorList>
            <person name="Magalhaes I.L.F."/>
            <person name="Oliveira U."/>
            <person name="Santos F.R."/>
            <person name="Vidigal T.H.D.A."/>
            <person name="Brescovit A.D."/>
            <person name="Santos A.J."/>
        </authorList>
    </citation>
    <scope>NUCLEOTIDE SEQUENCE</scope>
    <source>
        <tissue evidence="1">Shoot tissue taken approximately 20 cm above the soil surface</tissue>
    </source>
</reference>
<accession>A0A0A9H259</accession>
<sequence length="28" mass="2951">MHVSCDLLVGAYGNLLPVSIGAACDRYL</sequence>
<reference evidence="1" key="2">
    <citation type="journal article" date="2015" name="Data Brief">
        <title>Shoot transcriptome of the giant reed, Arundo donax.</title>
        <authorList>
            <person name="Barrero R.A."/>
            <person name="Guerrero F.D."/>
            <person name="Moolhuijzen P."/>
            <person name="Goolsby J.A."/>
            <person name="Tidwell J."/>
            <person name="Bellgard S.E."/>
            <person name="Bellgard M.I."/>
        </authorList>
    </citation>
    <scope>NUCLEOTIDE SEQUENCE</scope>
    <source>
        <tissue evidence="1">Shoot tissue taken approximately 20 cm above the soil surface</tissue>
    </source>
</reference>
<protein>
    <submittedName>
        <fullName evidence="1">Uncharacterized protein</fullName>
    </submittedName>
</protein>
<proteinExistence type="predicted"/>
<name>A0A0A9H259_ARUDO</name>